<dbReference type="GO" id="GO:0046872">
    <property type="term" value="F:metal ion binding"/>
    <property type="evidence" value="ECO:0007669"/>
    <property type="project" value="UniProtKB-UniRule"/>
</dbReference>
<feature type="binding site" evidence="15">
    <location>
        <position position="568"/>
    </location>
    <ligand>
        <name>[4Fe-4S] cluster</name>
        <dbReference type="ChEBI" id="CHEBI:49883"/>
        <label>1</label>
    </ligand>
</feature>
<evidence type="ECO:0000256" key="14">
    <source>
        <dbReference type="PIRNR" id="PIRNR006439"/>
    </source>
</evidence>
<comment type="cofactor">
    <cofactor evidence="14 15">
        <name>[4Fe-4S] cluster</name>
        <dbReference type="ChEBI" id="CHEBI:49883"/>
    </cofactor>
    <text evidence="14 15">Binds 2 [4Fe-4S] clusters. In this family the first cluster has a non-standard and varying [4Fe-4S] binding motif CX(2)CX(2)CX(4-5)CP.</text>
</comment>
<keyword evidence="7 14" id="KW-0479">Metal-binding</keyword>
<evidence type="ECO:0000256" key="15">
    <source>
        <dbReference type="PIRSR" id="PIRSR006439-50"/>
    </source>
</evidence>
<dbReference type="Proteomes" id="UP000000422">
    <property type="component" value="Chromosome"/>
</dbReference>
<evidence type="ECO:0000256" key="2">
    <source>
        <dbReference type="ARBA" id="ARBA00011238"/>
    </source>
</evidence>
<evidence type="ECO:0000256" key="12">
    <source>
        <dbReference type="ARBA" id="ARBA00030514"/>
    </source>
</evidence>
<evidence type="ECO:0000256" key="10">
    <source>
        <dbReference type="ARBA" id="ARBA00023004"/>
    </source>
</evidence>
<sequence>MLAYINTRKGCFMQKILMGNDAIAWGLINSGVEFTSGYPGTPSSEILASFQKIRDSLGLQAYAEWATNEKVGFEVAYAASMSGRRACATMKQVGLNVASDALMSAAYIGNKGGFLLVCADDPGFHSSQTEQDSRSFAKFARIPVLDPSTPQEAYTMVKKGLELSEFFETPVMLRSTMRVSHSREICEIDEPSFEREKKESSFERDIKRWAAVPREGRLRQGIEMLERIESLKAYNWKEFIEPLVSKLTQKPTLILASGVAYVYAKEAVEEQNLEADVLKIHLPYPLPSTRLEELFEGYERVIVFEESYPCMEEQLNAPNLHGKLTHEVSEIDELGKKHLLDTLAKLGITQGSNPYVGTRYEKELPKRPPNLCPGCPHRDMFYAITKVFKKKKSLFPSDIGCYTLGLNQGAIDTVLCMGGSISVASGLSLANPDKAIVATIGDSTFVHGGIPPLINAVYQKHRFVLVVLDNSVVAMTGRQSTPEGSPDVDILKIVQGCGAEAIEYRYTPKLKESVNFFKQVKARYEESDKPIVVVVRQFCVLDKERAKLHLPKEFATVDKDKCVACDHCLTEYKCPSMSYGEDGKVEVDPFLCAGCGACLDGLCPTDAFTLISKGAKA</sequence>
<accession>Q7M9S3</accession>
<evidence type="ECO:0000256" key="4">
    <source>
        <dbReference type="ARBA" id="ARBA00017710"/>
    </source>
</evidence>
<keyword evidence="5 14" id="KW-0813">Transport</keyword>
<dbReference type="GO" id="GO:0043805">
    <property type="term" value="F:indolepyruvate ferredoxin oxidoreductase activity"/>
    <property type="evidence" value="ECO:0007669"/>
    <property type="project" value="UniProtKB-UniRule"/>
</dbReference>
<dbReference type="GO" id="GO:0051539">
    <property type="term" value="F:4 iron, 4 sulfur cluster binding"/>
    <property type="evidence" value="ECO:0007669"/>
    <property type="project" value="UniProtKB-UniRule"/>
</dbReference>
<feature type="binding site" evidence="15">
    <location>
        <position position="574"/>
    </location>
    <ligand>
        <name>[4Fe-4S] cluster</name>
        <dbReference type="ChEBI" id="CHEBI:49883"/>
        <label>2</label>
    </ligand>
</feature>
<keyword evidence="10 14" id="KW-0408">Iron</keyword>
<dbReference type="PANTHER" id="PTHR43710:SF7">
    <property type="entry name" value="INDOLEPYRUVATE OXIDOREDUCTASE SUBUNIT IORA"/>
    <property type="match status" value="1"/>
</dbReference>
<evidence type="ECO:0000256" key="13">
    <source>
        <dbReference type="ARBA" id="ARBA00048332"/>
    </source>
</evidence>
<dbReference type="KEGG" id="wsu:WS0714"/>
<evidence type="ECO:0000256" key="11">
    <source>
        <dbReference type="ARBA" id="ARBA00023014"/>
    </source>
</evidence>
<dbReference type="PANTHER" id="PTHR43710">
    <property type="entry name" value="2-HYDROXYACYL-COA LYASE"/>
    <property type="match status" value="1"/>
</dbReference>
<reference evidence="17 18" key="1">
    <citation type="journal article" date="2003" name="Proc. Natl. Acad. Sci. U.S.A.">
        <title>Complete genome sequence and analysis of Wolinella succinogenes.</title>
        <authorList>
            <person name="Baar C."/>
            <person name="Eppinger M."/>
            <person name="Raddatz G."/>
            <person name="Simon JM."/>
            <person name="Lanz C."/>
            <person name="Klimmek O."/>
            <person name="Nandakumar R."/>
            <person name="Gross R."/>
            <person name="Rosinus A."/>
            <person name="Keller H."/>
            <person name="Jagtap P."/>
            <person name="Linke B."/>
            <person name="Meyer F."/>
            <person name="Lederer H."/>
            <person name="Schuster S.C."/>
        </authorList>
    </citation>
    <scope>NUCLEOTIDE SEQUENCE [LARGE SCALE GENOMIC DNA]</scope>
    <source>
        <strain evidence="18">ATCC 29543 / DSM 1740 / CCUG 13145 / JCM 31913 / LMG 7466 / NCTC 11488 / FDC 602W</strain>
    </source>
</reference>
<dbReference type="FunFam" id="3.40.50.970:FF:000039">
    <property type="entry name" value="Indolepyruvate oxidoreductase subunit IorA"/>
    <property type="match status" value="1"/>
</dbReference>
<name>Q7M9S3_WOLSU</name>
<comment type="subunit">
    <text evidence="2">Heterodimer of the IorA and IorB subunits.</text>
</comment>
<feature type="binding site" evidence="15">
    <location>
        <position position="565"/>
    </location>
    <ligand>
        <name>[4Fe-4S] cluster</name>
        <dbReference type="ChEBI" id="CHEBI:49883"/>
        <label>1</label>
    </ligand>
</feature>
<dbReference type="InterPro" id="IPR009014">
    <property type="entry name" value="Transketo_C/PFOR_II"/>
</dbReference>
<feature type="binding site" evidence="15">
    <location>
        <position position="592"/>
    </location>
    <ligand>
        <name>[4Fe-4S] cluster</name>
        <dbReference type="ChEBI" id="CHEBI:49883"/>
        <label>2</label>
    </ligand>
</feature>
<dbReference type="InterPro" id="IPR002880">
    <property type="entry name" value="Pyrv_Fd/Flavodoxin_OxRdtase_N"/>
</dbReference>
<dbReference type="Pfam" id="PF01855">
    <property type="entry name" value="POR_N"/>
    <property type="match status" value="1"/>
</dbReference>
<feature type="domain" description="4Fe-4S ferredoxin-type" evidence="16">
    <location>
        <begin position="553"/>
        <end position="582"/>
    </location>
</feature>
<dbReference type="SUPFAM" id="SSF52922">
    <property type="entry name" value="TK C-terminal domain-like"/>
    <property type="match status" value="1"/>
</dbReference>
<evidence type="ECO:0000256" key="5">
    <source>
        <dbReference type="ARBA" id="ARBA00022448"/>
    </source>
</evidence>
<gene>
    <name evidence="17" type="ordered locus">WS0714</name>
</gene>
<comment type="catalytic activity">
    <reaction evidence="13 14">
        <text>indole-3-pyruvate + 2 oxidized [2Fe-2S]-[ferredoxin] + CoA = (indol-3-yl)acetyl-CoA + 2 reduced [2Fe-2S]-[ferredoxin] + CO2 + H(+)</text>
        <dbReference type="Rhea" id="RHEA:12645"/>
        <dbReference type="Rhea" id="RHEA-COMP:10000"/>
        <dbReference type="Rhea" id="RHEA-COMP:10001"/>
        <dbReference type="ChEBI" id="CHEBI:15378"/>
        <dbReference type="ChEBI" id="CHEBI:16526"/>
        <dbReference type="ChEBI" id="CHEBI:17640"/>
        <dbReference type="ChEBI" id="CHEBI:33737"/>
        <dbReference type="ChEBI" id="CHEBI:33738"/>
        <dbReference type="ChEBI" id="CHEBI:57271"/>
        <dbReference type="ChEBI" id="CHEBI:57287"/>
        <dbReference type="EC" id="1.2.7.8"/>
    </reaction>
</comment>
<feature type="domain" description="4Fe-4S ferredoxin-type" evidence="16">
    <location>
        <begin position="583"/>
        <end position="613"/>
    </location>
</feature>
<dbReference type="GO" id="GO:0044281">
    <property type="term" value="P:small molecule metabolic process"/>
    <property type="evidence" value="ECO:0007669"/>
    <property type="project" value="UniProtKB-ARBA"/>
</dbReference>
<dbReference type="PIRSF" id="PIRSF006439">
    <property type="entry name" value="Indolepyruvate_ferr_oxidored"/>
    <property type="match status" value="1"/>
</dbReference>
<dbReference type="EC" id="1.2.7.8" evidence="3 14"/>
<feature type="binding site" evidence="15">
    <location>
        <position position="598"/>
    </location>
    <ligand>
        <name>[4Fe-4S] cluster</name>
        <dbReference type="ChEBI" id="CHEBI:49883"/>
        <label>2</label>
    </ligand>
</feature>
<dbReference type="Pfam" id="PF02775">
    <property type="entry name" value="TPP_enzyme_C"/>
    <property type="match status" value="1"/>
</dbReference>
<keyword evidence="17" id="KW-0670">Pyruvate</keyword>
<keyword evidence="11 14" id="KW-0411">Iron-sulfur</keyword>
<dbReference type="InterPro" id="IPR017721">
    <property type="entry name" value="IorA"/>
</dbReference>
<dbReference type="InterPro" id="IPR045025">
    <property type="entry name" value="HACL1-like"/>
</dbReference>
<dbReference type="Gene3D" id="3.40.50.920">
    <property type="match status" value="1"/>
</dbReference>
<dbReference type="GO" id="GO:0030976">
    <property type="term" value="F:thiamine pyrophosphate binding"/>
    <property type="evidence" value="ECO:0007669"/>
    <property type="project" value="InterPro"/>
</dbReference>
<dbReference type="Gene3D" id="3.40.50.970">
    <property type="match status" value="2"/>
</dbReference>
<keyword evidence="6 14" id="KW-0004">4Fe-4S</keyword>
<evidence type="ECO:0000256" key="1">
    <source>
        <dbReference type="ARBA" id="ARBA00002995"/>
    </source>
</evidence>
<feature type="binding site" evidence="15">
    <location>
        <position position="562"/>
    </location>
    <ligand>
        <name>[4Fe-4S] cluster</name>
        <dbReference type="ChEBI" id="CHEBI:49883"/>
        <label>1</label>
    </ligand>
</feature>
<dbReference type="CDD" id="cd02008">
    <property type="entry name" value="TPP_IOR_alpha"/>
    <property type="match status" value="1"/>
</dbReference>
<dbReference type="InterPro" id="IPR029061">
    <property type="entry name" value="THDP-binding"/>
</dbReference>
<dbReference type="STRING" id="273121.WS0714"/>
<feature type="binding site" evidence="15">
    <location>
        <position position="603"/>
    </location>
    <ligand>
        <name>[4Fe-4S] cluster</name>
        <dbReference type="ChEBI" id="CHEBI:49883"/>
        <label>1</label>
    </ligand>
</feature>
<feature type="binding site" evidence="15">
    <location>
        <position position="595"/>
    </location>
    <ligand>
        <name>[4Fe-4S] cluster</name>
        <dbReference type="ChEBI" id="CHEBI:49883"/>
        <label>2</label>
    </ligand>
</feature>
<dbReference type="InterPro" id="IPR011766">
    <property type="entry name" value="TPP_enzyme_TPP-bd"/>
</dbReference>
<dbReference type="HOGENOM" id="CLU_017727_0_0_7"/>
<keyword evidence="9 14" id="KW-0560">Oxidoreductase</keyword>
<evidence type="ECO:0000256" key="9">
    <source>
        <dbReference type="ARBA" id="ARBA00023002"/>
    </source>
</evidence>
<protein>
    <recommendedName>
        <fullName evidence="4 14">Indolepyruvate oxidoreductase subunit IorA</fullName>
        <shortName evidence="14">IOR</shortName>
        <ecNumber evidence="3 14">1.2.7.8</ecNumber>
    </recommendedName>
    <alternativeName>
        <fullName evidence="12 14">Indolepyruvate ferredoxin oxidoreductase subunit alpha</fullName>
    </alternativeName>
</protein>
<evidence type="ECO:0000256" key="6">
    <source>
        <dbReference type="ARBA" id="ARBA00022485"/>
    </source>
</evidence>
<evidence type="ECO:0000313" key="17">
    <source>
        <dbReference type="EMBL" id="CAE09839.1"/>
    </source>
</evidence>
<evidence type="ECO:0000259" key="16">
    <source>
        <dbReference type="PROSITE" id="PS51379"/>
    </source>
</evidence>
<dbReference type="CDD" id="cd07034">
    <property type="entry name" value="TPP_PYR_PFOR_IOR-alpha_like"/>
    <property type="match status" value="1"/>
</dbReference>
<dbReference type="AlphaFoldDB" id="Q7M9S3"/>
<dbReference type="eggNOG" id="COG4231">
    <property type="taxonomic scope" value="Bacteria"/>
</dbReference>
<organism evidence="18">
    <name type="scientific">Wolinella succinogenes (strain ATCC 29543 / DSM 1740 / CCUG 13145 / JCM 31913 / LMG 7466 / NCTC 11488 / FDC 602W)</name>
    <name type="common">Vibrio succinogenes</name>
    <dbReference type="NCBI Taxonomy" id="273121"/>
    <lineage>
        <taxon>Bacteria</taxon>
        <taxon>Pseudomonadati</taxon>
        <taxon>Campylobacterota</taxon>
        <taxon>Epsilonproteobacteria</taxon>
        <taxon>Campylobacterales</taxon>
        <taxon>Helicobacteraceae</taxon>
        <taxon>Wolinella</taxon>
    </lineage>
</organism>
<dbReference type="SUPFAM" id="SSF54862">
    <property type="entry name" value="4Fe-4S ferredoxins"/>
    <property type="match status" value="1"/>
</dbReference>
<dbReference type="InterPro" id="IPR017896">
    <property type="entry name" value="4Fe4S_Fe-S-bd"/>
</dbReference>
<dbReference type="SUPFAM" id="SSF52518">
    <property type="entry name" value="Thiamin diphosphate-binding fold (THDP-binding)"/>
    <property type="match status" value="2"/>
</dbReference>
<keyword evidence="8 14" id="KW-0249">Electron transport</keyword>
<evidence type="ECO:0000256" key="3">
    <source>
        <dbReference type="ARBA" id="ARBA00012812"/>
    </source>
</evidence>
<keyword evidence="18" id="KW-1185">Reference proteome</keyword>
<evidence type="ECO:0000256" key="7">
    <source>
        <dbReference type="ARBA" id="ARBA00022723"/>
    </source>
</evidence>
<evidence type="ECO:0000313" key="18">
    <source>
        <dbReference type="Proteomes" id="UP000000422"/>
    </source>
</evidence>
<dbReference type="EMBL" id="BX571658">
    <property type="protein sequence ID" value="CAE09839.1"/>
    <property type="molecule type" value="Genomic_DNA"/>
</dbReference>
<comment type="function">
    <text evidence="1 14">Catalyzes the ferredoxin-dependent oxidative decarboxylation of arylpyruvates.</text>
</comment>
<dbReference type="PROSITE" id="PS51379">
    <property type="entry name" value="4FE4S_FER_2"/>
    <property type="match status" value="2"/>
</dbReference>
<dbReference type="Gene3D" id="3.30.70.20">
    <property type="match status" value="1"/>
</dbReference>
<proteinExistence type="predicted"/>
<evidence type="ECO:0000256" key="8">
    <source>
        <dbReference type="ARBA" id="ARBA00022982"/>
    </source>
</evidence>